<dbReference type="RefSeq" id="WP_200810895.1">
    <property type="nucleotide sequence ID" value="NZ_FXAG01000005.1"/>
</dbReference>
<keyword evidence="3" id="KW-1185">Reference proteome</keyword>
<evidence type="ECO:0000313" key="3">
    <source>
        <dbReference type="Proteomes" id="UP000192920"/>
    </source>
</evidence>
<feature type="chain" id="PRO_5012780139" description="Peptidase MA superfamily protein" evidence="1">
    <location>
        <begin position="23"/>
        <end position="326"/>
    </location>
</feature>
<gene>
    <name evidence="2" type="ORF">SAMN02745746_01410</name>
</gene>
<dbReference type="EMBL" id="FXAG01000005">
    <property type="protein sequence ID" value="SMF11479.1"/>
    <property type="molecule type" value="Genomic_DNA"/>
</dbReference>
<feature type="signal peptide" evidence="1">
    <location>
        <begin position="1"/>
        <end position="22"/>
    </location>
</feature>
<dbReference type="AlphaFoldDB" id="A0A1Y6BH59"/>
<evidence type="ECO:0008006" key="4">
    <source>
        <dbReference type="Google" id="ProtNLM"/>
    </source>
</evidence>
<name>A0A1Y6BH59_9NEIS</name>
<protein>
    <recommendedName>
        <fullName evidence="4">Peptidase MA superfamily protein</fullName>
    </recommendedName>
</protein>
<proteinExistence type="predicted"/>
<evidence type="ECO:0000256" key="1">
    <source>
        <dbReference type="SAM" id="SignalP"/>
    </source>
</evidence>
<evidence type="ECO:0000313" key="2">
    <source>
        <dbReference type="EMBL" id="SMF11479.1"/>
    </source>
</evidence>
<dbReference type="STRING" id="1123014.SAMN02745746_01410"/>
<accession>A0A1Y6BH59</accession>
<organism evidence="2 3">
    <name type="scientific">Pseudogulbenkiania subflava DSM 22618</name>
    <dbReference type="NCBI Taxonomy" id="1123014"/>
    <lineage>
        <taxon>Bacteria</taxon>
        <taxon>Pseudomonadati</taxon>
        <taxon>Pseudomonadota</taxon>
        <taxon>Betaproteobacteria</taxon>
        <taxon>Neisseriales</taxon>
        <taxon>Chromobacteriaceae</taxon>
        <taxon>Pseudogulbenkiania</taxon>
    </lineage>
</organism>
<sequence length="326" mass="36711">MRLSIVIASILSSLLLSPSTHADEAKERRPLSSKKMGLTIRVEGEDWGRADRAEVEAVLYSAADELLNRFPAKVTAPIVVTHVEGNPVTEFEKGPDGEYLVRLSAKDRRWSQFVYQFAHELCHIMSNYEANVGAENTTKYNQWFEETLCETASLYALKSMAVTWETSAPYPNWRDYAPAMRDYAEQFTREEHRQLPAGTTLAAWLRENEGKLRSDPYLRDKNEVVASLLLPLFEKNPEEWATLHYLNLDSADATDTLKQYLQHWYGNAPAEHKKFIFDVLALLGIEGIDLAPTSVPAGTMVPPKTAAVAVPRSQAGPRGPTTEWKK</sequence>
<dbReference type="Proteomes" id="UP000192920">
    <property type="component" value="Unassembled WGS sequence"/>
</dbReference>
<keyword evidence="1" id="KW-0732">Signal</keyword>
<reference evidence="3" key="1">
    <citation type="submission" date="2017-04" db="EMBL/GenBank/DDBJ databases">
        <authorList>
            <person name="Varghese N."/>
            <person name="Submissions S."/>
        </authorList>
    </citation>
    <scope>NUCLEOTIDE SEQUENCE [LARGE SCALE GENOMIC DNA]</scope>
    <source>
        <strain evidence="3">DSM 22618</strain>
    </source>
</reference>